<proteinExistence type="evidence at transcript level"/>
<evidence type="ECO:0000256" key="4">
    <source>
        <dbReference type="ARBA" id="ARBA00022737"/>
    </source>
</evidence>
<dbReference type="GO" id="GO:0003712">
    <property type="term" value="F:transcription coregulator activity"/>
    <property type="evidence" value="ECO:0007669"/>
    <property type="project" value="TreeGrafter"/>
</dbReference>
<accession>V5IEM5</accession>
<dbReference type="PANTHER" id="PTHR23341:SF2">
    <property type="entry name" value="HIGH MOBILITY GROUP PROTEIN HMG-12"/>
    <property type="match status" value="1"/>
</dbReference>
<feature type="compositionally biased region" description="Basic residues" evidence="10">
    <location>
        <begin position="38"/>
        <end position="55"/>
    </location>
</feature>
<keyword evidence="6" id="KW-0805">Transcription regulation</keyword>
<feature type="compositionally biased region" description="Basic and acidic residues" evidence="10">
    <location>
        <begin position="7"/>
        <end position="37"/>
    </location>
</feature>
<keyword evidence="8" id="KW-0804">Transcription</keyword>
<evidence type="ECO:0000256" key="7">
    <source>
        <dbReference type="ARBA" id="ARBA00023125"/>
    </source>
</evidence>
<reference evidence="11" key="1">
    <citation type="journal article" date="2015" name="Sci. Rep.">
        <title>Tissue- and time-dependent transcription in Ixodes ricinus salivary glands and midguts when blood feeding on the vertebrate host.</title>
        <authorList>
            <person name="Kotsyfakis M."/>
            <person name="Schwarz A."/>
            <person name="Erhart J."/>
            <person name="Ribeiro J.M."/>
        </authorList>
    </citation>
    <scope>NUCLEOTIDE SEQUENCE</scope>
    <source>
        <tissue evidence="11">Salivary gland and midgut</tissue>
    </source>
</reference>
<dbReference type="PRINTS" id="PR00930">
    <property type="entry name" value="HIGHMOBLTYIY"/>
</dbReference>
<keyword evidence="3" id="KW-0597">Phosphoprotein</keyword>
<dbReference type="EMBL" id="GANP01009927">
    <property type="protein sequence ID" value="JAB74541.1"/>
    <property type="molecule type" value="mRNA"/>
</dbReference>
<evidence type="ECO:0000256" key="6">
    <source>
        <dbReference type="ARBA" id="ARBA00023015"/>
    </source>
</evidence>
<dbReference type="InterPro" id="IPR000116">
    <property type="entry name" value="HMGA"/>
</dbReference>
<feature type="region of interest" description="Disordered" evidence="10">
    <location>
        <begin position="1"/>
        <end position="90"/>
    </location>
</feature>
<dbReference type="GO" id="GO:0000785">
    <property type="term" value="C:chromatin"/>
    <property type="evidence" value="ECO:0007669"/>
    <property type="project" value="InterPro"/>
</dbReference>
<name>V5IEM5_IXORI</name>
<dbReference type="PANTHER" id="PTHR23341">
    <property type="entry name" value="HIGH MOBILITY GROUP PROTEINS HMG-A AND C"/>
    <property type="match status" value="1"/>
</dbReference>
<sequence>MADNDGAVEKKGRGRPKKSEGGEKRAKEEPSNDEPKAKRGRGRPKGSSKKGKKAAAKTASPKKSTGRGRPRKAEADRDTGSDDAGGEQSD</sequence>
<evidence type="ECO:0000256" key="5">
    <source>
        <dbReference type="ARBA" id="ARBA00022990"/>
    </source>
</evidence>
<comment type="similarity">
    <text evidence="2">Belongs to the HMGA family.</text>
</comment>
<organism evidence="11">
    <name type="scientific">Ixodes ricinus</name>
    <name type="common">Common tick</name>
    <name type="synonym">Acarus ricinus</name>
    <dbReference type="NCBI Taxonomy" id="34613"/>
    <lineage>
        <taxon>Eukaryota</taxon>
        <taxon>Metazoa</taxon>
        <taxon>Ecdysozoa</taxon>
        <taxon>Arthropoda</taxon>
        <taxon>Chelicerata</taxon>
        <taxon>Arachnida</taxon>
        <taxon>Acari</taxon>
        <taxon>Parasitiformes</taxon>
        <taxon>Ixodida</taxon>
        <taxon>Ixodoidea</taxon>
        <taxon>Ixodidae</taxon>
        <taxon>Ixodinae</taxon>
        <taxon>Ixodes</taxon>
    </lineage>
</organism>
<dbReference type="GO" id="GO:0006355">
    <property type="term" value="P:regulation of DNA-templated transcription"/>
    <property type="evidence" value="ECO:0007669"/>
    <property type="project" value="InterPro"/>
</dbReference>
<evidence type="ECO:0000313" key="11">
    <source>
        <dbReference type="EMBL" id="JAB74541.1"/>
    </source>
</evidence>
<protein>
    <submittedName>
        <fullName evidence="11">Uncharacterized protein</fullName>
    </submittedName>
</protein>
<dbReference type="PRINTS" id="PR00929">
    <property type="entry name" value="ATHOOK"/>
</dbReference>
<evidence type="ECO:0000256" key="1">
    <source>
        <dbReference type="ARBA" id="ARBA00004123"/>
    </source>
</evidence>
<dbReference type="AlphaFoldDB" id="V5IEM5"/>
<dbReference type="InterPro" id="IPR017956">
    <property type="entry name" value="AT_hook_DNA-bd_motif"/>
</dbReference>
<evidence type="ECO:0000256" key="3">
    <source>
        <dbReference type="ARBA" id="ARBA00022553"/>
    </source>
</evidence>
<evidence type="ECO:0000256" key="2">
    <source>
        <dbReference type="ARBA" id="ARBA00010812"/>
    </source>
</evidence>
<evidence type="ECO:0000256" key="10">
    <source>
        <dbReference type="SAM" id="MobiDB-lite"/>
    </source>
</evidence>
<keyword evidence="5" id="KW-0007">Acetylation</keyword>
<dbReference type="Pfam" id="PF02178">
    <property type="entry name" value="AT_hook"/>
    <property type="match status" value="3"/>
</dbReference>
<comment type="subcellular location">
    <subcellularLocation>
        <location evidence="1">Nucleus</location>
    </subcellularLocation>
</comment>
<dbReference type="GO" id="GO:0005634">
    <property type="term" value="C:nucleus"/>
    <property type="evidence" value="ECO:0007669"/>
    <property type="project" value="UniProtKB-SubCell"/>
</dbReference>
<evidence type="ECO:0000256" key="8">
    <source>
        <dbReference type="ARBA" id="ARBA00023163"/>
    </source>
</evidence>
<keyword evidence="4" id="KW-0677">Repeat</keyword>
<evidence type="ECO:0000256" key="9">
    <source>
        <dbReference type="ARBA" id="ARBA00023242"/>
    </source>
</evidence>
<keyword evidence="7" id="KW-0238">DNA-binding</keyword>
<dbReference type="GO" id="GO:0003677">
    <property type="term" value="F:DNA binding"/>
    <property type="evidence" value="ECO:0007669"/>
    <property type="project" value="UniProtKB-KW"/>
</dbReference>
<keyword evidence="9" id="KW-0539">Nucleus</keyword>
<dbReference type="SMART" id="SM00384">
    <property type="entry name" value="AT_hook"/>
    <property type="match status" value="3"/>
</dbReference>
<dbReference type="GO" id="GO:0010557">
    <property type="term" value="P:positive regulation of macromolecule biosynthetic process"/>
    <property type="evidence" value="ECO:0007669"/>
    <property type="project" value="UniProtKB-ARBA"/>
</dbReference>
<feature type="compositionally biased region" description="Basic and acidic residues" evidence="10">
    <location>
        <begin position="71"/>
        <end position="80"/>
    </location>
</feature>